<dbReference type="EMBL" id="JANPWB010000005">
    <property type="protein sequence ID" value="KAJ1184952.1"/>
    <property type="molecule type" value="Genomic_DNA"/>
</dbReference>
<keyword evidence="2" id="KW-1185">Reference proteome</keyword>
<organism evidence="1 2">
    <name type="scientific">Pleurodeles waltl</name>
    <name type="common">Iberian ribbed newt</name>
    <dbReference type="NCBI Taxonomy" id="8319"/>
    <lineage>
        <taxon>Eukaryota</taxon>
        <taxon>Metazoa</taxon>
        <taxon>Chordata</taxon>
        <taxon>Craniata</taxon>
        <taxon>Vertebrata</taxon>
        <taxon>Euteleostomi</taxon>
        <taxon>Amphibia</taxon>
        <taxon>Batrachia</taxon>
        <taxon>Caudata</taxon>
        <taxon>Salamandroidea</taxon>
        <taxon>Salamandridae</taxon>
        <taxon>Pleurodelinae</taxon>
        <taxon>Pleurodeles</taxon>
    </lineage>
</organism>
<evidence type="ECO:0000313" key="1">
    <source>
        <dbReference type="EMBL" id="KAJ1184952.1"/>
    </source>
</evidence>
<evidence type="ECO:0008006" key="3">
    <source>
        <dbReference type="Google" id="ProtNLM"/>
    </source>
</evidence>
<dbReference type="AlphaFoldDB" id="A0AAV7UBA1"/>
<sequence length="259" mass="28779">MSSTHVSAGTALLRSHHLFVFCRGVCCVLHGHCSAGPPFVYVWLWFAPDVRSIENKRAWRLATRQTTIHRYIRGHATLQRTQHNWRRGRGDGFRTYLAAAVVVQAAVQHQRDAAASGERLCSALEAEGTRAGGVRCSRHREGSPTATPPSFVWLETGARHTRRPGIWKRIGAPSARRAESVCLVVAVPPSFGRARGAQRPAAGEPTFVSTHGESRAAFGKQPHLMRRYGGWQNHRRFAKDHHMATTLSFALTNLHQTKT</sequence>
<dbReference type="Proteomes" id="UP001066276">
    <property type="component" value="Chromosome 3_1"/>
</dbReference>
<comment type="caution">
    <text evidence="1">The sequence shown here is derived from an EMBL/GenBank/DDBJ whole genome shotgun (WGS) entry which is preliminary data.</text>
</comment>
<evidence type="ECO:0000313" key="2">
    <source>
        <dbReference type="Proteomes" id="UP001066276"/>
    </source>
</evidence>
<name>A0AAV7UBA1_PLEWA</name>
<protein>
    <recommendedName>
        <fullName evidence="3">Transposase DDE domain-containing protein</fullName>
    </recommendedName>
</protein>
<gene>
    <name evidence="1" type="ORF">NDU88_001748</name>
</gene>
<accession>A0AAV7UBA1</accession>
<proteinExistence type="predicted"/>
<reference evidence="1" key="1">
    <citation type="journal article" date="2022" name="bioRxiv">
        <title>Sequencing and chromosome-scale assembly of the giantPleurodeles waltlgenome.</title>
        <authorList>
            <person name="Brown T."/>
            <person name="Elewa A."/>
            <person name="Iarovenko S."/>
            <person name="Subramanian E."/>
            <person name="Araus A.J."/>
            <person name="Petzold A."/>
            <person name="Susuki M."/>
            <person name="Suzuki K.-i.T."/>
            <person name="Hayashi T."/>
            <person name="Toyoda A."/>
            <person name="Oliveira C."/>
            <person name="Osipova E."/>
            <person name="Leigh N.D."/>
            <person name="Simon A."/>
            <person name="Yun M.H."/>
        </authorList>
    </citation>
    <scope>NUCLEOTIDE SEQUENCE</scope>
    <source>
        <strain evidence="1">20211129_DDA</strain>
        <tissue evidence="1">Liver</tissue>
    </source>
</reference>